<sequence>MIYQNRILGEIEEQIEQILAVVFENYKSLDENSPSGMMDVFRPATGVAPSVLEHAVKLYKLTNDILSPEAQNKLYSYFQAAAKKRSRRHLTETDEYVSGNGEGILMDPVAVSTAYRKMKSLCLNIRNEIFTDIEIHNCNILPSFIDLPNLSSAIYGAELSSRLRAFLVACPPAAPSPHVTDLVVATADFQKDLATWNVNPVKHGVDAKELFHLYIMIWIQDKRLYLLETCKLDKGNVAAGERLSEVTVMLRSKFRNYLQAVVEKLVENTRLQNGTKLKKILQDSRESVGDSEIRSRMQPLIEQLTKSMNHLHKILETHVFIATCRGYWDRMGQVKKGINGGLKINLTKSKIYGVGVEGFMRRSVSEFPFSYLGLPIGVNMRRTSAWNGVIDRFKSILSGWKAKAMSFGGRLTLVKSVLGSNPLYYFSMFRVPSNIVIALESEKKFLLGWVGRGKKWLGNERDALWCKLIRSIYGLDGGWSGVRDSRFGGGRVWADIIRVANVLDHIYDSYEQQFVKKLEMAYVRLYGWINRDCKYTLEGNRGESFWEEGDDCGVDVLRFHTCLTDIFGFLEKLEWWFEQDIDDEEGWMKRMKMIERIG</sequence>
<proteinExistence type="predicted"/>
<evidence type="ECO:0000313" key="1">
    <source>
        <dbReference type="EMBL" id="GEU92570.1"/>
    </source>
</evidence>
<organism evidence="1">
    <name type="scientific">Tanacetum cinerariifolium</name>
    <name type="common">Dalmatian daisy</name>
    <name type="synonym">Chrysanthemum cinerariifolium</name>
    <dbReference type="NCBI Taxonomy" id="118510"/>
    <lineage>
        <taxon>Eukaryota</taxon>
        <taxon>Viridiplantae</taxon>
        <taxon>Streptophyta</taxon>
        <taxon>Embryophyta</taxon>
        <taxon>Tracheophyta</taxon>
        <taxon>Spermatophyta</taxon>
        <taxon>Magnoliopsida</taxon>
        <taxon>eudicotyledons</taxon>
        <taxon>Gunneridae</taxon>
        <taxon>Pentapetalae</taxon>
        <taxon>asterids</taxon>
        <taxon>campanulids</taxon>
        <taxon>Asterales</taxon>
        <taxon>Asteraceae</taxon>
        <taxon>Asteroideae</taxon>
        <taxon>Anthemideae</taxon>
        <taxon>Anthemidinae</taxon>
        <taxon>Tanacetum</taxon>
    </lineage>
</organism>
<gene>
    <name evidence="1" type="ORF">Tci_064548</name>
</gene>
<accession>A0A6L2P2C3</accession>
<dbReference type="EMBL" id="BKCJ010010658">
    <property type="protein sequence ID" value="GEU92570.1"/>
    <property type="molecule type" value="Genomic_DNA"/>
</dbReference>
<dbReference type="PANTHER" id="PTHR31110:SF2">
    <property type="entry name" value="PESTICIDAL CRYSTAL CRY8BA PROTEIN"/>
    <property type="match status" value="1"/>
</dbReference>
<name>A0A6L2P2C3_TANCI</name>
<comment type="caution">
    <text evidence="1">The sequence shown here is derived from an EMBL/GenBank/DDBJ whole genome shotgun (WGS) entry which is preliminary data.</text>
</comment>
<dbReference type="PANTHER" id="PTHR31110">
    <property type="entry name" value="PESTICIDAL CRYSTAL CRY8BA PROTEIN"/>
    <property type="match status" value="1"/>
</dbReference>
<reference evidence="1" key="1">
    <citation type="journal article" date="2019" name="Sci. Rep.">
        <title>Draft genome of Tanacetum cinerariifolium, the natural source of mosquito coil.</title>
        <authorList>
            <person name="Yamashiro T."/>
            <person name="Shiraishi A."/>
            <person name="Satake H."/>
            <person name="Nakayama K."/>
        </authorList>
    </citation>
    <scope>NUCLEOTIDE SEQUENCE</scope>
</reference>
<protein>
    <submittedName>
        <fullName evidence="1">Uncharacterized protein</fullName>
    </submittedName>
</protein>
<dbReference type="AlphaFoldDB" id="A0A6L2P2C3"/>